<dbReference type="Proteomes" id="UP000232188">
    <property type="component" value="Unassembled WGS sequence"/>
</dbReference>
<name>A0A2M9YSH3_9LEPT</name>
<dbReference type="InterPro" id="IPR025365">
    <property type="entry name" value="DUF4269"/>
</dbReference>
<dbReference type="Pfam" id="PF14091">
    <property type="entry name" value="DUF4269"/>
    <property type="match status" value="1"/>
</dbReference>
<evidence type="ECO:0000313" key="1">
    <source>
        <dbReference type="EMBL" id="PJZ54472.1"/>
    </source>
</evidence>
<evidence type="ECO:0000313" key="3">
    <source>
        <dbReference type="Proteomes" id="UP000232149"/>
    </source>
</evidence>
<dbReference type="EMBL" id="NPDU01000038">
    <property type="protein sequence ID" value="PJZ61187.1"/>
    <property type="molecule type" value="Genomic_DNA"/>
</dbReference>
<proteinExistence type="predicted"/>
<dbReference type="AlphaFoldDB" id="A0A2M9YSH3"/>
<gene>
    <name evidence="2" type="ORF">CH376_14720</name>
    <name evidence="1" type="ORF">CH380_05235</name>
</gene>
<evidence type="ECO:0000313" key="2">
    <source>
        <dbReference type="EMBL" id="PJZ61187.1"/>
    </source>
</evidence>
<accession>A0A2M9YSH3</accession>
<protein>
    <submittedName>
        <fullName evidence="1">Uncharacterized protein</fullName>
    </submittedName>
</protein>
<organism evidence="1 4">
    <name type="scientific">Leptospira adleri</name>
    <dbReference type="NCBI Taxonomy" id="2023186"/>
    <lineage>
        <taxon>Bacteria</taxon>
        <taxon>Pseudomonadati</taxon>
        <taxon>Spirochaetota</taxon>
        <taxon>Spirochaetia</taxon>
        <taxon>Leptospirales</taxon>
        <taxon>Leptospiraceae</taxon>
        <taxon>Leptospira</taxon>
    </lineage>
</organism>
<dbReference type="EMBL" id="NPDV01000003">
    <property type="protein sequence ID" value="PJZ54472.1"/>
    <property type="molecule type" value="Genomic_DNA"/>
</dbReference>
<dbReference type="Proteomes" id="UP000232149">
    <property type="component" value="Unassembled WGS sequence"/>
</dbReference>
<sequence>MFAQKIPVLQQMGYVHFLIESKILSIAGKRFKERIQSLKRVGKQKKRFANS</sequence>
<evidence type="ECO:0000313" key="4">
    <source>
        <dbReference type="Proteomes" id="UP000232188"/>
    </source>
</evidence>
<reference evidence="3 4" key="1">
    <citation type="submission" date="2017-07" db="EMBL/GenBank/DDBJ databases">
        <title>Leptospira spp. isolated from tropical soils.</title>
        <authorList>
            <person name="Thibeaux R."/>
            <person name="Iraola G."/>
            <person name="Ferres I."/>
            <person name="Bierque E."/>
            <person name="Girault D."/>
            <person name="Soupe-Gilbert M.-E."/>
            <person name="Picardeau M."/>
            <person name="Goarant C."/>
        </authorList>
    </citation>
    <scope>NUCLEOTIDE SEQUENCE [LARGE SCALE GENOMIC DNA]</scope>
    <source>
        <strain evidence="1 4">FH2-B-C1</strain>
        <strain evidence="2 3">FH2-B-D1</strain>
    </source>
</reference>
<comment type="caution">
    <text evidence="1">The sequence shown here is derived from an EMBL/GenBank/DDBJ whole genome shotgun (WGS) entry which is preliminary data.</text>
</comment>
<keyword evidence="3" id="KW-1185">Reference proteome</keyword>